<dbReference type="PROSITE" id="PS00211">
    <property type="entry name" value="ABC_TRANSPORTER_1"/>
    <property type="match status" value="1"/>
</dbReference>
<keyword evidence="2" id="KW-0472">Membrane</keyword>
<sequence>MAGFEPEWARLSCNENTVDTAPFIELRDVSFAYGERTILERINLKIPRGRLVAIMGGSGSGKTTLLRLISGQVAPQQGEIIVDGRHVEHMSERELFEHRRRMGMLFQFGALFTDLSVFDNVAFPIREHARLPDSMVRDLVLMKLAAVGLRGTEALMPAELSGGMARRIALARAIALDPQLMLYDEPFTGLDPISLGAIAHLIKKLNDALGTTSVMVTHDVQHSLNIVDYVYFVAGGTLIAEGTPDEVRASDSPWVRQFVRGEADGPVHLAYPAATSLSADLGLGAPHA</sequence>
<evidence type="ECO:0000256" key="2">
    <source>
        <dbReference type="ARBA" id="ARBA00022475"/>
    </source>
</evidence>
<dbReference type="InterPro" id="IPR003439">
    <property type="entry name" value="ABC_transporter-like_ATP-bd"/>
</dbReference>
<evidence type="ECO:0000256" key="1">
    <source>
        <dbReference type="ARBA" id="ARBA00022448"/>
    </source>
</evidence>
<gene>
    <name evidence="6" type="ORF">GZH52_11320</name>
</gene>
<evidence type="ECO:0000259" key="5">
    <source>
        <dbReference type="PROSITE" id="PS50893"/>
    </source>
</evidence>
<protein>
    <submittedName>
        <fullName evidence="6">ABC transporter ATP-binding protein</fullName>
    </submittedName>
</protein>
<keyword evidence="3" id="KW-0547">Nucleotide-binding</keyword>
<dbReference type="InterPro" id="IPR027417">
    <property type="entry name" value="P-loop_NTPase"/>
</dbReference>
<dbReference type="RefSeq" id="WP_163316565.1">
    <property type="nucleotide sequence ID" value="NZ_JAAGAA010000009.1"/>
</dbReference>
<evidence type="ECO:0000313" key="6">
    <source>
        <dbReference type="EMBL" id="NDV13374.1"/>
    </source>
</evidence>
<dbReference type="InterPro" id="IPR017871">
    <property type="entry name" value="ABC_transporter-like_CS"/>
</dbReference>
<keyword evidence="1" id="KW-0813">Transport</keyword>
<organism evidence="6 7">
    <name type="scientific">Crenobacter caeni</name>
    <dbReference type="NCBI Taxonomy" id="2705474"/>
    <lineage>
        <taxon>Bacteria</taxon>
        <taxon>Pseudomonadati</taxon>
        <taxon>Pseudomonadota</taxon>
        <taxon>Betaproteobacteria</taxon>
        <taxon>Neisseriales</taxon>
        <taxon>Neisseriaceae</taxon>
        <taxon>Crenobacter</taxon>
    </lineage>
</organism>
<comment type="caution">
    <text evidence="6">The sequence shown here is derived from an EMBL/GenBank/DDBJ whole genome shotgun (WGS) entry which is preliminary data.</text>
</comment>
<dbReference type="EMBL" id="JAAGAA010000009">
    <property type="protein sequence ID" value="NDV13374.1"/>
    <property type="molecule type" value="Genomic_DNA"/>
</dbReference>
<dbReference type="PROSITE" id="PS50893">
    <property type="entry name" value="ABC_TRANSPORTER_2"/>
    <property type="match status" value="1"/>
</dbReference>
<keyword evidence="7" id="KW-1185">Reference proteome</keyword>
<dbReference type="Gene3D" id="3.40.50.300">
    <property type="entry name" value="P-loop containing nucleotide triphosphate hydrolases"/>
    <property type="match status" value="1"/>
</dbReference>
<dbReference type="AlphaFoldDB" id="A0A6B2KTD8"/>
<feature type="domain" description="ABC transporter" evidence="5">
    <location>
        <begin position="24"/>
        <end position="260"/>
    </location>
</feature>
<dbReference type="GO" id="GO:0016887">
    <property type="term" value="F:ATP hydrolysis activity"/>
    <property type="evidence" value="ECO:0007669"/>
    <property type="project" value="InterPro"/>
</dbReference>
<evidence type="ECO:0000313" key="7">
    <source>
        <dbReference type="Proteomes" id="UP000482578"/>
    </source>
</evidence>
<dbReference type="PANTHER" id="PTHR43023">
    <property type="entry name" value="PROTEIN TRIGALACTOSYLDIACYLGLYCEROL 3, CHLOROPLASTIC"/>
    <property type="match status" value="1"/>
</dbReference>
<dbReference type="InterPro" id="IPR003593">
    <property type="entry name" value="AAA+_ATPase"/>
</dbReference>
<evidence type="ECO:0000256" key="3">
    <source>
        <dbReference type="ARBA" id="ARBA00022741"/>
    </source>
</evidence>
<accession>A0A6B2KTD8</accession>
<dbReference type="PANTHER" id="PTHR43023:SF6">
    <property type="entry name" value="INTERMEMBRANE PHOSPHOLIPID TRANSPORT SYSTEM ATP-BINDING PROTEIN MLAF"/>
    <property type="match status" value="1"/>
</dbReference>
<evidence type="ECO:0000256" key="4">
    <source>
        <dbReference type="ARBA" id="ARBA00022840"/>
    </source>
</evidence>
<keyword evidence="4 6" id="KW-0067">ATP-binding</keyword>
<keyword evidence="2" id="KW-1003">Cell membrane</keyword>
<reference evidence="6 7" key="1">
    <citation type="submission" date="2020-02" db="EMBL/GenBank/DDBJ databases">
        <authorList>
            <person name="Yang Z."/>
        </authorList>
    </citation>
    <scope>NUCLEOTIDE SEQUENCE [LARGE SCALE GENOMIC DNA]</scope>
    <source>
        <strain evidence="6 7">HX-7-9</strain>
    </source>
</reference>
<dbReference type="SUPFAM" id="SSF52540">
    <property type="entry name" value="P-loop containing nucleoside triphosphate hydrolases"/>
    <property type="match status" value="1"/>
</dbReference>
<dbReference type="GO" id="GO:0005524">
    <property type="term" value="F:ATP binding"/>
    <property type="evidence" value="ECO:0007669"/>
    <property type="project" value="UniProtKB-KW"/>
</dbReference>
<dbReference type="SMART" id="SM00382">
    <property type="entry name" value="AAA"/>
    <property type="match status" value="1"/>
</dbReference>
<name>A0A6B2KTD8_9NEIS</name>
<dbReference type="Proteomes" id="UP000482578">
    <property type="component" value="Unassembled WGS sequence"/>
</dbReference>
<proteinExistence type="predicted"/>
<dbReference type="CDD" id="cd03261">
    <property type="entry name" value="ABC_Org_Solvent_Resistant"/>
    <property type="match status" value="1"/>
</dbReference>
<dbReference type="Pfam" id="PF00005">
    <property type="entry name" value="ABC_tran"/>
    <property type="match status" value="1"/>
</dbReference>